<protein>
    <submittedName>
        <fullName evidence="8">(2E,6E)-farnesyl diphosphate synthase</fullName>
        <ecNumber evidence="8">2.5.1.10</ecNumber>
    </submittedName>
</protein>
<dbReference type="InterPro" id="IPR053378">
    <property type="entry name" value="Prenyl_diphosphate_synthase"/>
</dbReference>
<dbReference type="SFLD" id="SFLDG01017">
    <property type="entry name" value="Polyprenyl_Transferase_Like"/>
    <property type="match status" value="1"/>
</dbReference>
<dbReference type="PROSITE" id="PS00444">
    <property type="entry name" value="POLYPRENYL_SYNTHASE_2"/>
    <property type="match status" value="1"/>
</dbReference>
<dbReference type="InterPro" id="IPR033749">
    <property type="entry name" value="Polyprenyl_synt_CS"/>
</dbReference>
<evidence type="ECO:0000256" key="5">
    <source>
        <dbReference type="ARBA" id="ARBA00022842"/>
    </source>
</evidence>
<dbReference type="CDD" id="cd00685">
    <property type="entry name" value="Trans_IPPS_HT"/>
    <property type="match status" value="1"/>
</dbReference>
<dbReference type="EMBL" id="JBHRYB010000011">
    <property type="protein sequence ID" value="MFC3680655.1"/>
    <property type="molecule type" value="Genomic_DNA"/>
</dbReference>
<dbReference type="Gene3D" id="1.10.600.10">
    <property type="entry name" value="Farnesyl Diphosphate Synthase"/>
    <property type="match status" value="1"/>
</dbReference>
<dbReference type="RefSeq" id="WP_376866671.1">
    <property type="nucleotide sequence ID" value="NZ_JBHRYB010000011.1"/>
</dbReference>
<dbReference type="GO" id="GO:0004337">
    <property type="term" value="F:(2E,6E)-farnesyl diphosphate synthase activity"/>
    <property type="evidence" value="ECO:0007669"/>
    <property type="project" value="UniProtKB-EC"/>
</dbReference>
<name>A0ABV7VT03_9GAMM</name>
<dbReference type="SUPFAM" id="SSF48576">
    <property type="entry name" value="Terpenoid synthases"/>
    <property type="match status" value="1"/>
</dbReference>
<evidence type="ECO:0000256" key="2">
    <source>
        <dbReference type="ARBA" id="ARBA00006706"/>
    </source>
</evidence>
<evidence type="ECO:0000256" key="6">
    <source>
        <dbReference type="ARBA" id="ARBA00023229"/>
    </source>
</evidence>
<keyword evidence="6" id="KW-0414">Isoprene biosynthesis</keyword>
<dbReference type="InterPro" id="IPR008949">
    <property type="entry name" value="Isoprenoid_synthase_dom_sf"/>
</dbReference>
<dbReference type="PANTHER" id="PTHR43281:SF1">
    <property type="entry name" value="FARNESYL DIPHOSPHATE SYNTHASE"/>
    <property type="match status" value="1"/>
</dbReference>
<dbReference type="EC" id="2.5.1.10" evidence="8"/>
<evidence type="ECO:0000256" key="3">
    <source>
        <dbReference type="ARBA" id="ARBA00022679"/>
    </source>
</evidence>
<keyword evidence="4" id="KW-0479">Metal-binding</keyword>
<organism evidence="8 9">
    <name type="scientific">Bacterioplanoides pacificum</name>
    <dbReference type="NCBI Taxonomy" id="1171596"/>
    <lineage>
        <taxon>Bacteria</taxon>
        <taxon>Pseudomonadati</taxon>
        <taxon>Pseudomonadota</taxon>
        <taxon>Gammaproteobacteria</taxon>
        <taxon>Oceanospirillales</taxon>
        <taxon>Oceanospirillaceae</taxon>
        <taxon>Bacterioplanoides</taxon>
    </lineage>
</organism>
<evidence type="ECO:0000313" key="9">
    <source>
        <dbReference type="Proteomes" id="UP001595722"/>
    </source>
</evidence>
<dbReference type="PROSITE" id="PS00723">
    <property type="entry name" value="POLYPRENYL_SYNTHASE_1"/>
    <property type="match status" value="1"/>
</dbReference>
<proteinExistence type="inferred from homology"/>
<dbReference type="InterPro" id="IPR000092">
    <property type="entry name" value="Polyprenyl_synt"/>
</dbReference>
<gene>
    <name evidence="8" type="primary">ispA</name>
    <name evidence="8" type="ORF">ACFOMG_11165</name>
</gene>
<evidence type="ECO:0000256" key="7">
    <source>
        <dbReference type="RuleBase" id="RU004466"/>
    </source>
</evidence>
<dbReference type="SFLD" id="SFLDS00005">
    <property type="entry name" value="Isoprenoid_Synthase_Type_I"/>
    <property type="match status" value="1"/>
</dbReference>
<accession>A0ABV7VT03</accession>
<evidence type="ECO:0000256" key="4">
    <source>
        <dbReference type="ARBA" id="ARBA00022723"/>
    </source>
</evidence>
<comment type="similarity">
    <text evidence="2 7">Belongs to the FPP/GGPP synthase family.</text>
</comment>
<keyword evidence="3 7" id="KW-0808">Transferase</keyword>
<evidence type="ECO:0000256" key="1">
    <source>
        <dbReference type="ARBA" id="ARBA00001946"/>
    </source>
</evidence>
<dbReference type="PANTHER" id="PTHR43281">
    <property type="entry name" value="FARNESYL DIPHOSPHATE SYNTHASE"/>
    <property type="match status" value="1"/>
</dbReference>
<sequence length="292" mass="30961">MQALLAQVQSRVEQQLLQRLEELQLADARLAQAMQYGLLNGGKRLRPFLTYATASALGGSWQQADAAACALEMVHSYSLVHDDLPAMDDDDLRRGKPTCHIAFDEATAILAGDGLLTAAFEVLSQAPLSVAQRLQLIQILARAAGGAGMVAGQAIDLSHVGKSMTLQQLETMHRHKTGALICAAVDMGACSVLEQIPADIATALGRYANAVGLAFQVQDDILDIESDTATLGKEQGADVALNKPTYPALLGLDGARQKARELVDEARDALQALPGDSSILAALAGYIIERDH</sequence>
<comment type="cofactor">
    <cofactor evidence="1">
        <name>Mg(2+)</name>
        <dbReference type="ChEBI" id="CHEBI:18420"/>
    </cofactor>
</comment>
<dbReference type="NCBIfam" id="NF045485">
    <property type="entry name" value="FPPsyn"/>
    <property type="match status" value="1"/>
</dbReference>
<keyword evidence="9" id="KW-1185">Reference proteome</keyword>
<keyword evidence="5" id="KW-0460">Magnesium</keyword>
<comment type="caution">
    <text evidence="8">The sequence shown here is derived from an EMBL/GenBank/DDBJ whole genome shotgun (WGS) entry which is preliminary data.</text>
</comment>
<evidence type="ECO:0000313" key="8">
    <source>
        <dbReference type="EMBL" id="MFC3680655.1"/>
    </source>
</evidence>
<dbReference type="Pfam" id="PF00348">
    <property type="entry name" value="polyprenyl_synt"/>
    <property type="match status" value="1"/>
</dbReference>
<dbReference type="NCBIfam" id="NF007877">
    <property type="entry name" value="PRK10581.1"/>
    <property type="match status" value="1"/>
</dbReference>
<dbReference type="Proteomes" id="UP001595722">
    <property type="component" value="Unassembled WGS sequence"/>
</dbReference>
<reference evidence="9" key="1">
    <citation type="journal article" date="2019" name="Int. J. Syst. Evol. Microbiol.">
        <title>The Global Catalogue of Microorganisms (GCM) 10K type strain sequencing project: providing services to taxonomists for standard genome sequencing and annotation.</title>
        <authorList>
            <consortium name="The Broad Institute Genomics Platform"/>
            <consortium name="The Broad Institute Genome Sequencing Center for Infectious Disease"/>
            <person name="Wu L."/>
            <person name="Ma J."/>
        </authorList>
    </citation>
    <scope>NUCLEOTIDE SEQUENCE [LARGE SCALE GENOMIC DNA]</scope>
    <source>
        <strain evidence="9">KCTC 42424</strain>
    </source>
</reference>